<reference evidence="2" key="1">
    <citation type="journal article" date="2024" name="Proc. Natl. Acad. Sci. U.S.A.">
        <title>Extraordinary preservation of gene collinearity over three hundred million years revealed in homosporous lycophytes.</title>
        <authorList>
            <person name="Li C."/>
            <person name="Wickell D."/>
            <person name="Kuo L.Y."/>
            <person name="Chen X."/>
            <person name="Nie B."/>
            <person name="Liao X."/>
            <person name="Peng D."/>
            <person name="Ji J."/>
            <person name="Jenkins J."/>
            <person name="Williams M."/>
            <person name="Shu S."/>
            <person name="Plott C."/>
            <person name="Barry K."/>
            <person name="Rajasekar S."/>
            <person name="Grimwood J."/>
            <person name="Han X."/>
            <person name="Sun S."/>
            <person name="Hou Z."/>
            <person name="He W."/>
            <person name="Dai G."/>
            <person name="Sun C."/>
            <person name="Schmutz J."/>
            <person name="Leebens-Mack J.H."/>
            <person name="Li F.W."/>
            <person name="Wang L."/>
        </authorList>
    </citation>
    <scope>NUCLEOTIDE SEQUENCE [LARGE SCALE GENOMIC DNA]</scope>
    <source>
        <strain evidence="2">cv. PW_Plant_1</strain>
    </source>
</reference>
<sequence length="682" mass="75322">MARRRWVVLQSTRSSSCCRMQWLKHTLVFMLFLGWACFRAWTSAVAAASASNGGGISNEEWQKGIGSSVASVWRRRLREAAVDASGSAGAEDGVSCKDCKKQKDAKLGFKVCAGITDEKPVRRCEYARRNCRGSNKSNINYVALHYCTLQEQSWISVPLLIFGVIASFVFLAETAESHFSPVARSLVNILNMSPSMGGVTLLALGNGAPDVFGSMAAILGGNPRIGMGAILSAGTFVSAFVVGVVAMVAAPFSVKPVYFVRDVVFYTVAVALLFSLYISGIVHFWQALGLVFFYLLFVLVVIFMDLIRHLWQRYKISNSLEENKLPDLGSFNDSMYVEASDNRSTKGQDWHSRDVEIDRSEDHGLCSELIRRITGCQERQLNQSHHIFNIDPPKSLLERFTNKLFLFICPTIISTSWFPKRLKSQLLKVKVLLLTPVRLLLSATIPASDPSQWNRFYTSTSIFLCPIMLMFMFQAVVPFNYQITFLLPNFQLPLWFLVFVQGMVLACAYYLEMEESPKSTHTLLVILAFVMSVCWISFIAGELLGFLAALGVVLHVPPSLLGLTVLAWGNSVGDLVADVAVARSGQPEMAIAGCYAGPMFNMLLGLGSALAIHTAQLIPSAYILLYHPSIIIAFGFLFLSLLGSLLVVTYSKFQVTKTWGICLISLYIVFTVVSLCTATITI</sequence>
<dbReference type="Proteomes" id="UP001162992">
    <property type="component" value="Chromosome 18"/>
</dbReference>
<evidence type="ECO:0000313" key="2">
    <source>
        <dbReference type="Proteomes" id="UP001162992"/>
    </source>
</evidence>
<evidence type="ECO:0000313" key="1">
    <source>
        <dbReference type="EMBL" id="KAJ7523735.1"/>
    </source>
</evidence>
<organism evidence="1 2">
    <name type="scientific">Diphasiastrum complanatum</name>
    <name type="common">Issler's clubmoss</name>
    <name type="synonym">Lycopodium complanatum</name>
    <dbReference type="NCBI Taxonomy" id="34168"/>
    <lineage>
        <taxon>Eukaryota</taxon>
        <taxon>Viridiplantae</taxon>
        <taxon>Streptophyta</taxon>
        <taxon>Embryophyta</taxon>
        <taxon>Tracheophyta</taxon>
        <taxon>Lycopodiopsida</taxon>
        <taxon>Lycopodiales</taxon>
        <taxon>Lycopodiaceae</taxon>
        <taxon>Lycopodioideae</taxon>
        <taxon>Diphasiastrum</taxon>
    </lineage>
</organism>
<name>A0ACC2B1U9_DIPCM</name>
<comment type="caution">
    <text evidence="1">The sequence shown here is derived from an EMBL/GenBank/DDBJ whole genome shotgun (WGS) entry which is preliminary data.</text>
</comment>
<proteinExistence type="predicted"/>
<accession>A0ACC2B1U9</accession>
<keyword evidence="2" id="KW-1185">Reference proteome</keyword>
<protein>
    <submittedName>
        <fullName evidence="1">Uncharacterized protein</fullName>
    </submittedName>
</protein>
<dbReference type="EMBL" id="CM055109">
    <property type="protein sequence ID" value="KAJ7523735.1"/>
    <property type="molecule type" value="Genomic_DNA"/>
</dbReference>
<gene>
    <name evidence="1" type="ORF">O6H91_18G060800</name>
</gene>